<dbReference type="PRINTS" id="PR00455">
    <property type="entry name" value="HTHTETR"/>
</dbReference>
<evidence type="ECO:0000256" key="2">
    <source>
        <dbReference type="PROSITE-ProRule" id="PRU00335"/>
    </source>
</evidence>
<evidence type="ECO:0000313" key="4">
    <source>
        <dbReference type="EMBL" id="MDT0594128.1"/>
    </source>
</evidence>
<evidence type="ECO:0000313" key="5">
    <source>
        <dbReference type="Proteomes" id="UP001253545"/>
    </source>
</evidence>
<keyword evidence="5" id="KW-1185">Reference proteome</keyword>
<dbReference type="InterPro" id="IPR009057">
    <property type="entry name" value="Homeodomain-like_sf"/>
</dbReference>
<dbReference type="PROSITE" id="PS50977">
    <property type="entry name" value="HTH_TETR_2"/>
    <property type="match status" value="1"/>
</dbReference>
<dbReference type="PANTHER" id="PTHR43479">
    <property type="entry name" value="ACREF/ENVCD OPERON REPRESSOR-RELATED"/>
    <property type="match status" value="1"/>
</dbReference>
<dbReference type="Pfam" id="PF00440">
    <property type="entry name" value="TetR_N"/>
    <property type="match status" value="1"/>
</dbReference>
<dbReference type="PANTHER" id="PTHR43479:SF11">
    <property type="entry name" value="ACREF_ENVCD OPERON REPRESSOR-RELATED"/>
    <property type="match status" value="1"/>
</dbReference>
<dbReference type="InterPro" id="IPR025722">
    <property type="entry name" value="TetR"/>
</dbReference>
<dbReference type="EMBL" id="JAVRHX010000001">
    <property type="protein sequence ID" value="MDT0594128.1"/>
    <property type="molecule type" value="Genomic_DNA"/>
</dbReference>
<feature type="domain" description="HTH tetR-type" evidence="3">
    <location>
        <begin position="1"/>
        <end position="61"/>
    </location>
</feature>
<dbReference type="SUPFAM" id="SSF46689">
    <property type="entry name" value="Homeodomain-like"/>
    <property type="match status" value="1"/>
</dbReference>
<feature type="DNA-binding region" description="H-T-H motif" evidence="2">
    <location>
        <begin position="24"/>
        <end position="43"/>
    </location>
</feature>
<gene>
    <name evidence="4" type="ORF">RM552_04655</name>
</gene>
<accession>A0ABU2ZPZ4</accession>
<protein>
    <submittedName>
        <fullName evidence="4">TetR/AcrR family transcriptional regulator</fullName>
    </submittedName>
</protein>
<dbReference type="RefSeq" id="WP_311367612.1">
    <property type="nucleotide sequence ID" value="NZ_JAVRHX010000001.1"/>
</dbReference>
<name>A0ABU2ZPZ4_9ALTE</name>
<dbReference type="Gene3D" id="1.10.357.10">
    <property type="entry name" value="Tetracycline Repressor, domain 2"/>
    <property type="match status" value="1"/>
</dbReference>
<sequence>MKTKDKILLISLDLFNTQGERNITSVDIANELDISPGNLYYHFKGKDEIINALVDSYIAKINGIDQSSDDSLDFYKYLFHCLEAMHLFRFLFQNIAEISAQYPSITTKLQRLSKFQRQYLRSTLSQQQRKGVLNGSSADLDLLLDVISLTLFQSLNYYQMQGDSLVDPNIVYRTLMTIYFSLQSYYAKNQDSAKIKTAILKKNLDSD</sequence>
<evidence type="ECO:0000259" key="3">
    <source>
        <dbReference type="PROSITE" id="PS50977"/>
    </source>
</evidence>
<comment type="caution">
    <text evidence="4">The sequence shown here is derived from an EMBL/GenBank/DDBJ whole genome shotgun (WGS) entry which is preliminary data.</text>
</comment>
<dbReference type="Pfam" id="PF13972">
    <property type="entry name" value="TetR"/>
    <property type="match status" value="1"/>
</dbReference>
<dbReference type="InterPro" id="IPR050624">
    <property type="entry name" value="HTH-type_Tx_Regulator"/>
</dbReference>
<dbReference type="InterPro" id="IPR001647">
    <property type="entry name" value="HTH_TetR"/>
</dbReference>
<keyword evidence="1 2" id="KW-0238">DNA-binding</keyword>
<proteinExistence type="predicted"/>
<dbReference type="Proteomes" id="UP001253545">
    <property type="component" value="Unassembled WGS sequence"/>
</dbReference>
<reference evidence="4 5" key="1">
    <citation type="submission" date="2023-09" db="EMBL/GenBank/DDBJ databases">
        <authorList>
            <person name="Rey-Velasco X."/>
        </authorList>
    </citation>
    <scope>NUCLEOTIDE SEQUENCE [LARGE SCALE GENOMIC DNA]</scope>
    <source>
        <strain evidence="4 5">P117</strain>
    </source>
</reference>
<evidence type="ECO:0000256" key="1">
    <source>
        <dbReference type="ARBA" id="ARBA00023125"/>
    </source>
</evidence>
<organism evidence="4 5">
    <name type="scientific">Glaciecola petra</name>
    <dbReference type="NCBI Taxonomy" id="3075602"/>
    <lineage>
        <taxon>Bacteria</taxon>
        <taxon>Pseudomonadati</taxon>
        <taxon>Pseudomonadota</taxon>
        <taxon>Gammaproteobacteria</taxon>
        <taxon>Alteromonadales</taxon>
        <taxon>Alteromonadaceae</taxon>
        <taxon>Glaciecola</taxon>
    </lineage>
</organism>